<feature type="active site" evidence="3">
    <location>
        <position position="255"/>
    </location>
</feature>
<dbReference type="InterPro" id="IPR029510">
    <property type="entry name" value="Ald_DH_CS_GLU"/>
</dbReference>
<keyword evidence="7" id="KW-1185">Reference proteome</keyword>
<dbReference type="Proteomes" id="UP001321506">
    <property type="component" value="Unassembled WGS sequence"/>
</dbReference>
<dbReference type="GO" id="GO:0016620">
    <property type="term" value="F:oxidoreductase activity, acting on the aldehyde or oxo group of donors, NAD or NADP as acceptor"/>
    <property type="evidence" value="ECO:0007669"/>
    <property type="project" value="InterPro"/>
</dbReference>
<evidence type="ECO:0000256" key="3">
    <source>
        <dbReference type="PROSITE-ProRule" id="PRU10007"/>
    </source>
</evidence>
<protein>
    <submittedName>
        <fullName evidence="6">Aldehyde dehydrogenase</fullName>
    </submittedName>
</protein>
<dbReference type="AlphaFoldDB" id="A0AAW6T8J9"/>
<evidence type="ECO:0000313" key="6">
    <source>
        <dbReference type="EMBL" id="MDI2099086.1"/>
    </source>
</evidence>
<dbReference type="Gene3D" id="3.40.605.10">
    <property type="entry name" value="Aldehyde Dehydrogenase, Chain A, domain 1"/>
    <property type="match status" value="1"/>
</dbReference>
<dbReference type="PROSITE" id="PS00070">
    <property type="entry name" value="ALDEHYDE_DEHYDR_CYS"/>
    <property type="match status" value="1"/>
</dbReference>
<dbReference type="Pfam" id="PF00171">
    <property type="entry name" value="Aldedh"/>
    <property type="match status" value="1"/>
</dbReference>
<evidence type="ECO:0000313" key="7">
    <source>
        <dbReference type="Proteomes" id="UP001321506"/>
    </source>
</evidence>
<dbReference type="Gene3D" id="3.40.309.10">
    <property type="entry name" value="Aldehyde Dehydrogenase, Chain A, domain 2"/>
    <property type="match status" value="1"/>
</dbReference>
<dbReference type="EMBL" id="JASATX010000003">
    <property type="protein sequence ID" value="MDI2099086.1"/>
    <property type="molecule type" value="Genomic_DNA"/>
</dbReference>
<dbReference type="InterPro" id="IPR016161">
    <property type="entry name" value="Ald_DH/histidinol_DH"/>
</dbReference>
<dbReference type="FunFam" id="3.40.309.10:FF:000012">
    <property type="entry name" value="Betaine aldehyde dehydrogenase"/>
    <property type="match status" value="1"/>
</dbReference>
<accession>A0AAW6T8J9</accession>
<dbReference type="SUPFAM" id="SSF53720">
    <property type="entry name" value="ALDH-like"/>
    <property type="match status" value="1"/>
</dbReference>
<dbReference type="PROSITE" id="PS00687">
    <property type="entry name" value="ALDEHYDE_DEHYDR_GLU"/>
    <property type="match status" value="1"/>
</dbReference>
<evidence type="ECO:0000256" key="4">
    <source>
        <dbReference type="RuleBase" id="RU003345"/>
    </source>
</evidence>
<evidence type="ECO:0000256" key="1">
    <source>
        <dbReference type="ARBA" id="ARBA00009986"/>
    </source>
</evidence>
<sequence>MTMTTHETERYELHIGGQPVKPSTDRYFPSIDPTTAAPWAEIAEAGEADVRAAVDAAVDAGNGEWARLTATARGRLMMKWGDRILEHGEEIARIESRENGKLLAEMRTQAKIASDWLYYYGGAADKIEGRVIPVNRPDVLNYTKREPLGVIGVMVPWNSPLYLAMQTIAPALAGGNTVVVKPSEVTPVSMLRVAELAIEAGIPAGVVNVVPGFAEAGSSIAREPRVRKVSFTGGPAVGAVVAAEVGQRLASYTLELGGKSPNIVFEDADLDAAENGVLGGIFAAAGQSCVAGSRALVQRSIIESFRDRLAKRAEALIVGDPTDANTHIGPLATSRQLENVEAFVEGARARGAQVIAGGRRESVEGLPDGYFYRPTIVQADDPNDPVSAQEIFGPVLSLIPFDTEEDAIRIANDSEYGLAAGVWTRDVKRSIRMADALEAGNVWINMYRGTSFNSPFGGYKNSGVGRLNGLEAIDEFLQTKSVWVELSEVSGNPFVMRG</sequence>
<dbReference type="InterPro" id="IPR016162">
    <property type="entry name" value="Ald_DH_N"/>
</dbReference>
<name>A0AAW6T8J9_9MICO</name>
<dbReference type="InterPro" id="IPR015590">
    <property type="entry name" value="Aldehyde_DH_dom"/>
</dbReference>
<dbReference type="RefSeq" id="WP_281488869.1">
    <property type="nucleotide sequence ID" value="NZ_JASATX010000003.1"/>
</dbReference>
<dbReference type="CDD" id="cd07114">
    <property type="entry name" value="ALDH_DhaS"/>
    <property type="match status" value="1"/>
</dbReference>
<dbReference type="PANTHER" id="PTHR11699">
    <property type="entry name" value="ALDEHYDE DEHYDROGENASE-RELATED"/>
    <property type="match status" value="1"/>
</dbReference>
<dbReference type="FunFam" id="3.40.605.10:FF:000007">
    <property type="entry name" value="NAD/NADP-dependent betaine aldehyde dehydrogenase"/>
    <property type="match status" value="1"/>
</dbReference>
<comment type="caution">
    <text evidence="6">The sequence shown here is derived from an EMBL/GenBank/DDBJ whole genome shotgun (WGS) entry which is preliminary data.</text>
</comment>
<evidence type="ECO:0000259" key="5">
    <source>
        <dbReference type="Pfam" id="PF00171"/>
    </source>
</evidence>
<gene>
    <name evidence="6" type="ORF">QF206_08945</name>
</gene>
<comment type="similarity">
    <text evidence="1 4">Belongs to the aldehyde dehydrogenase family.</text>
</comment>
<organism evidence="6 7">
    <name type="scientific">Ruicaihuangia caeni</name>
    <dbReference type="NCBI Taxonomy" id="3042517"/>
    <lineage>
        <taxon>Bacteria</taxon>
        <taxon>Bacillati</taxon>
        <taxon>Actinomycetota</taxon>
        <taxon>Actinomycetes</taxon>
        <taxon>Micrococcales</taxon>
        <taxon>Microbacteriaceae</taxon>
        <taxon>Ruicaihuangia</taxon>
    </lineage>
</organism>
<proteinExistence type="inferred from homology"/>
<dbReference type="InterPro" id="IPR016160">
    <property type="entry name" value="Ald_DH_CS_CYS"/>
</dbReference>
<evidence type="ECO:0000256" key="2">
    <source>
        <dbReference type="ARBA" id="ARBA00023002"/>
    </source>
</evidence>
<dbReference type="InterPro" id="IPR016163">
    <property type="entry name" value="Ald_DH_C"/>
</dbReference>
<reference evidence="6 7" key="1">
    <citation type="submission" date="2023-04" db="EMBL/GenBank/DDBJ databases">
        <title>Klugiella caeni sp. nov. isolated from the sludge of biochemical tank.</title>
        <authorList>
            <person name="Geng K."/>
        </authorList>
    </citation>
    <scope>NUCLEOTIDE SEQUENCE [LARGE SCALE GENOMIC DNA]</scope>
    <source>
        <strain evidence="6 7">YN-L-19</strain>
    </source>
</reference>
<keyword evidence="2 4" id="KW-0560">Oxidoreductase</keyword>
<feature type="domain" description="Aldehyde dehydrogenase" evidence="5">
    <location>
        <begin position="23"/>
        <end position="482"/>
    </location>
</feature>